<dbReference type="PATRIC" id="fig|1297742.4.peg.937"/>
<evidence type="ECO:0000256" key="4">
    <source>
        <dbReference type="ARBA" id="ARBA00022452"/>
    </source>
</evidence>
<keyword evidence="6" id="KW-0472">Membrane</keyword>
<evidence type="ECO:0000256" key="5">
    <source>
        <dbReference type="ARBA" id="ARBA00022692"/>
    </source>
</evidence>
<dbReference type="AlphaFoldDB" id="A0A0H4WKX5"/>
<dbReference type="Proteomes" id="UP000009026">
    <property type="component" value="Chromosome"/>
</dbReference>
<dbReference type="InterPro" id="IPR051906">
    <property type="entry name" value="TolC-like"/>
</dbReference>
<dbReference type="SUPFAM" id="SSF56954">
    <property type="entry name" value="Outer membrane efflux proteins (OEP)"/>
    <property type="match status" value="1"/>
</dbReference>
<evidence type="ECO:0000256" key="1">
    <source>
        <dbReference type="ARBA" id="ARBA00004442"/>
    </source>
</evidence>
<evidence type="ECO:0000256" key="7">
    <source>
        <dbReference type="ARBA" id="ARBA00023237"/>
    </source>
</evidence>
<dbReference type="PANTHER" id="PTHR30026">
    <property type="entry name" value="OUTER MEMBRANE PROTEIN TOLC"/>
    <property type="match status" value="1"/>
</dbReference>
<reference evidence="8 9" key="1">
    <citation type="journal article" date="2016" name="PLoS ONE">
        <title>Complete Genome Sequence and Comparative Genomics of a Novel Myxobacterium Myxococcus hansupus.</title>
        <authorList>
            <person name="Sharma G."/>
            <person name="Narwani T."/>
            <person name="Subramanian S."/>
        </authorList>
    </citation>
    <scope>NUCLEOTIDE SEQUENCE [LARGE SCALE GENOMIC DNA]</scope>
    <source>
        <strain evidence="9">mixupus</strain>
    </source>
</reference>
<dbReference type="GO" id="GO:0009279">
    <property type="term" value="C:cell outer membrane"/>
    <property type="evidence" value="ECO:0007669"/>
    <property type="project" value="UniProtKB-SubCell"/>
</dbReference>
<dbReference type="STRING" id="1297742.A176_000923"/>
<dbReference type="KEGG" id="mym:A176_000923"/>
<keyword evidence="3" id="KW-0813">Transport</keyword>
<comment type="subcellular location">
    <subcellularLocation>
        <location evidence="1">Cell outer membrane</location>
    </subcellularLocation>
</comment>
<proteinExistence type="inferred from homology"/>
<keyword evidence="5" id="KW-0812">Transmembrane</keyword>
<dbReference type="EMBL" id="CP012109">
    <property type="protein sequence ID" value="AKQ64011.1"/>
    <property type="molecule type" value="Genomic_DNA"/>
</dbReference>
<dbReference type="RefSeq" id="WP_002635805.1">
    <property type="nucleotide sequence ID" value="NZ_CP012109.1"/>
</dbReference>
<organism evidence="8 9">
    <name type="scientific">Pseudomyxococcus hansupus</name>
    <dbReference type="NCBI Taxonomy" id="1297742"/>
    <lineage>
        <taxon>Bacteria</taxon>
        <taxon>Pseudomonadati</taxon>
        <taxon>Myxococcota</taxon>
        <taxon>Myxococcia</taxon>
        <taxon>Myxococcales</taxon>
        <taxon>Cystobacterineae</taxon>
        <taxon>Myxococcaceae</taxon>
        <taxon>Pseudomyxococcus</taxon>
    </lineage>
</organism>
<dbReference type="Gene3D" id="1.20.1600.10">
    <property type="entry name" value="Outer membrane efflux proteins (OEP)"/>
    <property type="match status" value="1"/>
</dbReference>
<keyword evidence="4" id="KW-1134">Transmembrane beta strand</keyword>
<evidence type="ECO:0000313" key="9">
    <source>
        <dbReference type="Proteomes" id="UP000009026"/>
    </source>
</evidence>
<evidence type="ECO:0000256" key="6">
    <source>
        <dbReference type="ARBA" id="ARBA00023136"/>
    </source>
</evidence>
<evidence type="ECO:0000256" key="2">
    <source>
        <dbReference type="ARBA" id="ARBA00007613"/>
    </source>
</evidence>
<protein>
    <submittedName>
        <fullName evidence="8">Outer membrane efflux protein</fullName>
    </submittedName>
</protein>
<dbReference type="eggNOG" id="COG1538">
    <property type="taxonomic scope" value="Bacteria"/>
</dbReference>
<keyword evidence="7" id="KW-0998">Cell outer membrane</keyword>
<dbReference type="GO" id="GO:0015562">
    <property type="term" value="F:efflux transmembrane transporter activity"/>
    <property type="evidence" value="ECO:0007669"/>
    <property type="project" value="InterPro"/>
</dbReference>
<dbReference type="InterPro" id="IPR003423">
    <property type="entry name" value="OMP_efflux"/>
</dbReference>
<keyword evidence="9" id="KW-1185">Reference proteome</keyword>
<evidence type="ECO:0000313" key="8">
    <source>
        <dbReference type="EMBL" id="AKQ64011.1"/>
    </source>
</evidence>
<dbReference type="GO" id="GO:0015288">
    <property type="term" value="F:porin activity"/>
    <property type="evidence" value="ECO:0007669"/>
    <property type="project" value="TreeGrafter"/>
</dbReference>
<comment type="similarity">
    <text evidence="2">Belongs to the outer membrane factor (OMF) (TC 1.B.17) family.</text>
</comment>
<dbReference type="GO" id="GO:1990281">
    <property type="term" value="C:efflux pump complex"/>
    <property type="evidence" value="ECO:0007669"/>
    <property type="project" value="TreeGrafter"/>
</dbReference>
<evidence type="ECO:0000256" key="3">
    <source>
        <dbReference type="ARBA" id="ARBA00022448"/>
    </source>
</evidence>
<sequence>MLLSALLLAPLASGQQTSPSVTLEEALRTARERQPQLRQARSATEVARAAAAEARAPLLPQASLSASYERTTANFFQRPGMLPPSVTRPSPSATASWKTFNFFNGGATVNQLIWDFDQTADRWRAAKVRTDAQKESERTVASQVALSVRSAYFAAWTDKSLVGVAQETLRNFQRHLLQTEGFVQAGTAPEIDLAQARANVATAKAQLIAAENAYLTAKAQLSLAVGWKRGLDYDVTPPVFDAVEGEDAPVETLEAEALARRPELAALRRQVDAQHLTVRAIQGAYAPTLAGSVSATTGGITVKDLGWNVAAGVSLSWQVFQGGLTRAQVQGASATASQLEAQFDQEHLQVRFELEQARLAILAAKATLRAQQDAVLNARERLRLAQGRYSMGVGSGIELGDAQVALSNAEAQWVQAQGQLFIARAQLLFALGHG</sequence>
<dbReference type="PANTHER" id="PTHR30026:SF21">
    <property type="entry name" value="SLR1270 PROTEIN"/>
    <property type="match status" value="1"/>
</dbReference>
<dbReference type="Pfam" id="PF02321">
    <property type="entry name" value="OEP"/>
    <property type="match status" value="2"/>
</dbReference>
<name>A0A0H4WKX5_9BACT</name>
<gene>
    <name evidence="8" type="ORF">A176_000923</name>
</gene>
<accession>A0A0H4WKX5</accession>